<dbReference type="EMBL" id="JACMSC010000007">
    <property type="protein sequence ID" value="KAG6516319.1"/>
    <property type="molecule type" value="Genomic_DNA"/>
</dbReference>
<dbReference type="GO" id="GO:0022857">
    <property type="term" value="F:transmembrane transporter activity"/>
    <property type="evidence" value="ECO:0007669"/>
    <property type="project" value="InterPro"/>
</dbReference>
<dbReference type="Proteomes" id="UP000734854">
    <property type="component" value="Unassembled WGS sequence"/>
</dbReference>
<accession>A0A8J5LG08</accession>
<protein>
    <recommendedName>
        <fullName evidence="8">Major facilitator superfamily (MFS) profile domain-containing protein</fullName>
    </recommendedName>
</protein>
<dbReference type="PANTHER" id="PTHR48020">
    <property type="entry name" value="PROTON MYO-INOSITOL COTRANSPORTER"/>
    <property type="match status" value="1"/>
</dbReference>
<feature type="compositionally biased region" description="Basic and acidic residues" evidence="6">
    <location>
        <begin position="100"/>
        <end position="116"/>
    </location>
</feature>
<evidence type="ECO:0000256" key="1">
    <source>
        <dbReference type="ARBA" id="ARBA00004141"/>
    </source>
</evidence>
<proteinExistence type="predicted"/>
<dbReference type="PANTHER" id="PTHR48020:SF49">
    <property type="entry name" value="SUGAR TRANSPORTER"/>
    <property type="match status" value="1"/>
</dbReference>
<sequence>MLAYVTFFSIGTRPIVWVYNSEIFPLHLRALGAAIGVAVNWITSDIIVMTFLSLSKAITLGGSFFLYSGMLAVAWVSFFMFSPDTRGRMLEEMPKLFGEKKKTAAPEKGKDEELKQRSTVIST</sequence>
<keyword evidence="3 7" id="KW-0812">Transmembrane</keyword>
<dbReference type="AlphaFoldDB" id="A0A8J5LG08"/>
<name>A0A8J5LG08_ZINOF</name>
<organism evidence="9 10">
    <name type="scientific">Zingiber officinale</name>
    <name type="common">Ginger</name>
    <name type="synonym">Amomum zingiber</name>
    <dbReference type="NCBI Taxonomy" id="94328"/>
    <lineage>
        <taxon>Eukaryota</taxon>
        <taxon>Viridiplantae</taxon>
        <taxon>Streptophyta</taxon>
        <taxon>Embryophyta</taxon>
        <taxon>Tracheophyta</taxon>
        <taxon>Spermatophyta</taxon>
        <taxon>Magnoliopsida</taxon>
        <taxon>Liliopsida</taxon>
        <taxon>Zingiberales</taxon>
        <taxon>Zingiberaceae</taxon>
        <taxon>Zingiber</taxon>
    </lineage>
</organism>
<keyword evidence="5 7" id="KW-0472">Membrane</keyword>
<evidence type="ECO:0000256" key="5">
    <source>
        <dbReference type="ARBA" id="ARBA00023136"/>
    </source>
</evidence>
<evidence type="ECO:0000313" key="9">
    <source>
        <dbReference type="EMBL" id="KAG6516319.1"/>
    </source>
</evidence>
<keyword evidence="10" id="KW-1185">Reference proteome</keyword>
<dbReference type="InterPro" id="IPR050814">
    <property type="entry name" value="Myo-inositol_Transporter"/>
</dbReference>
<comment type="subcellular location">
    <subcellularLocation>
        <location evidence="1">Membrane</location>
        <topology evidence="1">Multi-pass membrane protein</topology>
    </subcellularLocation>
</comment>
<evidence type="ECO:0000256" key="3">
    <source>
        <dbReference type="ARBA" id="ARBA00022692"/>
    </source>
</evidence>
<dbReference type="InterPro" id="IPR020846">
    <property type="entry name" value="MFS_dom"/>
</dbReference>
<evidence type="ECO:0000313" key="10">
    <source>
        <dbReference type="Proteomes" id="UP000734854"/>
    </source>
</evidence>
<evidence type="ECO:0000256" key="4">
    <source>
        <dbReference type="ARBA" id="ARBA00022989"/>
    </source>
</evidence>
<dbReference type="SUPFAM" id="SSF103473">
    <property type="entry name" value="MFS general substrate transporter"/>
    <property type="match status" value="1"/>
</dbReference>
<evidence type="ECO:0000256" key="7">
    <source>
        <dbReference type="SAM" id="Phobius"/>
    </source>
</evidence>
<feature type="region of interest" description="Disordered" evidence="6">
    <location>
        <begin position="100"/>
        <end position="123"/>
    </location>
</feature>
<comment type="caution">
    <text evidence="9">The sequence shown here is derived from an EMBL/GenBank/DDBJ whole genome shotgun (WGS) entry which is preliminary data.</text>
</comment>
<dbReference type="InterPro" id="IPR036259">
    <property type="entry name" value="MFS_trans_sf"/>
</dbReference>
<keyword evidence="4 7" id="KW-1133">Transmembrane helix</keyword>
<gene>
    <name evidence="9" type="ORF">ZIOFF_026778</name>
</gene>
<evidence type="ECO:0000256" key="6">
    <source>
        <dbReference type="SAM" id="MobiDB-lite"/>
    </source>
</evidence>
<evidence type="ECO:0000256" key="2">
    <source>
        <dbReference type="ARBA" id="ARBA00022448"/>
    </source>
</evidence>
<feature type="transmembrane region" description="Helical" evidence="7">
    <location>
        <begin position="30"/>
        <end position="52"/>
    </location>
</feature>
<dbReference type="GO" id="GO:0016020">
    <property type="term" value="C:membrane"/>
    <property type="evidence" value="ECO:0007669"/>
    <property type="project" value="UniProtKB-SubCell"/>
</dbReference>
<dbReference type="Gene3D" id="1.20.1250.20">
    <property type="entry name" value="MFS general substrate transporter like domains"/>
    <property type="match status" value="1"/>
</dbReference>
<feature type="domain" description="Major facilitator superfamily (MFS) profile" evidence="8">
    <location>
        <begin position="1"/>
        <end position="86"/>
    </location>
</feature>
<feature type="transmembrane region" description="Helical" evidence="7">
    <location>
        <begin position="64"/>
        <end position="81"/>
    </location>
</feature>
<dbReference type="PROSITE" id="PS50850">
    <property type="entry name" value="MFS"/>
    <property type="match status" value="1"/>
</dbReference>
<dbReference type="Pfam" id="PF00083">
    <property type="entry name" value="Sugar_tr"/>
    <property type="match status" value="1"/>
</dbReference>
<evidence type="ECO:0000259" key="8">
    <source>
        <dbReference type="PROSITE" id="PS50850"/>
    </source>
</evidence>
<dbReference type="InterPro" id="IPR005828">
    <property type="entry name" value="MFS_sugar_transport-like"/>
</dbReference>
<reference evidence="9 10" key="1">
    <citation type="submission" date="2020-08" db="EMBL/GenBank/DDBJ databases">
        <title>Plant Genome Project.</title>
        <authorList>
            <person name="Zhang R.-G."/>
        </authorList>
    </citation>
    <scope>NUCLEOTIDE SEQUENCE [LARGE SCALE GENOMIC DNA]</scope>
    <source>
        <tissue evidence="9">Rhizome</tissue>
    </source>
</reference>
<keyword evidence="2" id="KW-0813">Transport</keyword>